<dbReference type="InParanoid" id="B7GC35"/>
<name>B7GC35_PHATC</name>
<dbReference type="SUPFAM" id="SSF48452">
    <property type="entry name" value="TPR-like"/>
    <property type="match status" value="1"/>
</dbReference>
<organism evidence="1 2">
    <name type="scientific">Phaeodactylum tricornutum (strain CCAP 1055/1)</name>
    <dbReference type="NCBI Taxonomy" id="556484"/>
    <lineage>
        <taxon>Eukaryota</taxon>
        <taxon>Sar</taxon>
        <taxon>Stramenopiles</taxon>
        <taxon>Ochrophyta</taxon>
        <taxon>Bacillariophyta</taxon>
        <taxon>Bacillariophyceae</taxon>
        <taxon>Bacillariophycidae</taxon>
        <taxon>Naviculales</taxon>
        <taxon>Phaeodactylaceae</taxon>
        <taxon>Phaeodactylum</taxon>
    </lineage>
</organism>
<keyword evidence="2" id="KW-1185">Reference proteome</keyword>
<dbReference type="AlphaFoldDB" id="B7GC35"/>
<dbReference type="HOGENOM" id="CLU_1059455_0_0_1"/>
<gene>
    <name evidence="1" type="ORF">PHATRDRAFT_49858</name>
</gene>
<dbReference type="EMBL" id="CM000627">
    <property type="protein sequence ID" value="EEC43707.1"/>
    <property type="molecule type" value="Genomic_DNA"/>
</dbReference>
<dbReference type="GeneID" id="7198581"/>
<evidence type="ECO:0000313" key="2">
    <source>
        <dbReference type="Proteomes" id="UP000000759"/>
    </source>
</evidence>
<reference evidence="1 2" key="1">
    <citation type="journal article" date="2008" name="Nature">
        <title>The Phaeodactylum genome reveals the evolutionary history of diatom genomes.</title>
        <authorList>
            <person name="Bowler C."/>
            <person name="Allen A.E."/>
            <person name="Badger J.H."/>
            <person name="Grimwood J."/>
            <person name="Jabbari K."/>
            <person name="Kuo A."/>
            <person name="Maheswari U."/>
            <person name="Martens C."/>
            <person name="Maumus F."/>
            <person name="Otillar R.P."/>
            <person name="Rayko E."/>
            <person name="Salamov A."/>
            <person name="Vandepoele K."/>
            <person name="Beszteri B."/>
            <person name="Gruber A."/>
            <person name="Heijde M."/>
            <person name="Katinka M."/>
            <person name="Mock T."/>
            <person name="Valentin K."/>
            <person name="Verret F."/>
            <person name="Berges J.A."/>
            <person name="Brownlee C."/>
            <person name="Cadoret J.P."/>
            <person name="Chiovitti A."/>
            <person name="Choi C.J."/>
            <person name="Coesel S."/>
            <person name="De Martino A."/>
            <person name="Detter J.C."/>
            <person name="Durkin C."/>
            <person name="Falciatore A."/>
            <person name="Fournet J."/>
            <person name="Haruta M."/>
            <person name="Huysman M.J."/>
            <person name="Jenkins B.D."/>
            <person name="Jiroutova K."/>
            <person name="Jorgensen R.E."/>
            <person name="Joubert Y."/>
            <person name="Kaplan A."/>
            <person name="Kroger N."/>
            <person name="Kroth P.G."/>
            <person name="La Roche J."/>
            <person name="Lindquist E."/>
            <person name="Lommer M."/>
            <person name="Martin-Jezequel V."/>
            <person name="Lopez P.J."/>
            <person name="Lucas S."/>
            <person name="Mangogna M."/>
            <person name="McGinnis K."/>
            <person name="Medlin L.K."/>
            <person name="Montsant A."/>
            <person name="Oudot-Le Secq M.P."/>
            <person name="Napoli C."/>
            <person name="Obornik M."/>
            <person name="Parker M.S."/>
            <person name="Petit J.L."/>
            <person name="Porcel B.M."/>
            <person name="Poulsen N."/>
            <person name="Robison M."/>
            <person name="Rychlewski L."/>
            <person name="Rynearson T.A."/>
            <person name="Schmutz J."/>
            <person name="Shapiro H."/>
            <person name="Siaut M."/>
            <person name="Stanley M."/>
            <person name="Sussman M.R."/>
            <person name="Taylor A.R."/>
            <person name="Vardi A."/>
            <person name="von Dassow P."/>
            <person name="Vyverman W."/>
            <person name="Willis A."/>
            <person name="Wyrwicz L.S."/>
            <person name="Rokhsar D.S."/>
            <person name="Weissenbach J."/>
            <person name="Armbrust E.V."/>
            <person name="Green B.R."/>
            <person name="Van de Peer Y."/>
            <person name="Grigoriev I.V."/>
        </authorList>
    </citation>
    <scope>NUCLEOTIDE SEQUENCE [LARGE SCALE GENOMIC DNA]</scope>
    <source>
        <strain evidence="1 2">CCAP 1055/1</strain>
    </source>
</reference>
<dbReference type="RefSeq" id="XP_002184648.1">
    <property type="nucleotide sequence ID" value="XM_002184612.1"/>
</dbReference>
<dbReference type="PaxDb" id="2850-Phatr49858"/>
<sequence>MSLLLRSTPTPCADLDSYRCAVALNNMGVALLERCAYRQALDTLKDAVVLMRGVFDSTPLSRRNQRDRARDCTVLLEKAYHRTAHPQPAPGHSMVEILSPSGTLAAISSLLHRHGPALLPPCFPIKIENFDQEARNADLDSAMVLHNFATAHLCLSRFAPTALRAIFLRKAALRLAKLSHQALSNVIVVYHERFLDESVLGEANLVLIAGSVLNTIVRIQLESGQLDGAEEAYRKLRLLGSVVGDDTGTQPAKRHSEEAAAAA</sequence>
<dbReference type="KEGG" id="pti:PHATRDRAFT_49858"/>
<accession>B7GC35</accession>
<protein>
    <submittedName>
        <fullName evidence="1">Uncharacterized protein</fullName>
    </submittedName>
</protein>
<dbReference type="Gene3D" id="1.25.40.10">
    <property type="entry name" value="Tetratricopeptide repeat domain"/>
    <property type="match status" value="1"/>
</dbReference>
<dbReference type="InterPro" id="IPR011990">
    <property type="entry name" value="TPR-like_helical_dom_sf"/>
</dbReference>
<reference evidence="2" key="2">
    <citation type="submission" date="2008-08" db="EMBL/GenBank/DDBJ databases">
        <authorList>
            <consortium name="Diatom Consortium"/>
            <person name="Grigoriev I."/>
            <person name="Grimwood J."/>
            <person name="Kuo A."/>
            <person name="Otillar R.P."/>
            <person name="Salamov A."/>
            <person name="Detter J.C."/>
            <person name="Lindquist E."/>
            <person name="Shapiro H."/>
            <person name="Lucas S."/>
            <person name="Glavina del Rio T."/>
            <person name="Pitluck S."/>
            <person name="Rokhsar D."/>
            <person name="Bowler C."/>
        </authorList>
    </citation>
    <scope>GENOME REANNOTATION</scope>
    <source>
        <strain evidence="2">CCAP 1055/1</strain>
    </source>
</reference>
<dbReference type="Proteomes" id="UP000000759">
    <property type="component" value="Chromosome 25"/>
</dbReference>
<evidence type="ECO:0000313" key="1">
    <source>
        <dbReference type="EMBL" id="EEC43707.1"/>
    </source>
</evidence>
<proteinExistence type="predicted"/>